<evidence type="ECO:0008006" key="5">
    <source>
        <dbReference type="Google" id="ProtNLM"/>
    </source>
</evidence>
<dbReference type="InterPro" id="IPR036278">
    <property type="entry name" value="Sialidase_sf"/>
</dbReference>
<dbReference type="Proteomes" id="UP000663505">
    <property type="component" value="Chromosome"/>
</dbReference>
<dbReference type="EMBL" id="CP071182">
    <property type="protein sequence ID" value="QSO45563.1"/>
    <property type="molecule type" value="Genomic_DNA"/>
</dbReference>
<name>A0A9X7VXH3_9BACL</name>
<accession>A0A9X7VXH3</accession>
<organism evidence="3 4">
    <name type="scientific">Alicyclobacillus mengziensis</name>
    <dbReference type="NCBI Taxonomy" id="2931921"/>
    <lineage>
        <taxon>Bacteria</taxon>
        <taxon>Bacillati</taxon>
        <taxon>Bacillota</taxon>
        <taxon>Bacilli</taxon>
        <taxon>Bacillales</taxon>
        <taxon>Alicyclobacillaceae</taxon>
        <taxon>Alicyclobacillus</taxon>
    </lineage>
</organism>
<keyword evidence="2" id="KW-0472">Membrane</keyword>
<dbReference type="Gene3D" id="2.130.10.10">
    <property type="entry name" value="YVTN repeat-like/Quinoprotein amine dehydrogenase"/>
    <property type="match status" value="1"/>
</dbReference>
<dbReference type="KEGG" id="afx:JZ786_13375"/>
<feature type="transmembrane region" description="Helical" evidence="2">
    <location>
        <begin position="48"/>
        <end position="68"/>
    </location>
</feature>
<dbReference type="AlphaFoldDB" id="A0A9X7VXH3"/>
<keyword evidence="2" id="KW-1133">Transmembrane helix</keyword>
<dbReference type="InterPro" id="IPR015943">
    <property type="entry name" value="WD40/YVTN_repeat-like_dom_sf"/>
</dbReference>
<keyword evidence="4" id="KW-1185">Reference proteome</keyword>
<gene>
    <name evidence="3" type="ORF">JZ786_13375</name>
</gene>
<sequence length="463" mass="49798">MNMEEKAKEMFSPLREVDLSGEDKLDILQNLQNEMSLNKPRKRRSQGFLPGVAAAVAAVAVVAGGVSFEMHRHHPITIPSSQNVTTASNQTQSTGTTKTSNTTANNSVSQSTIPSSITTKTYANSAQAALVITNLEQNFGQVYPSGPLVDLGTGIKAAFNGGAGQYKYQWHEGNWTLDMLGFGNNAAGTQVAKNVVAYLHTHMLPAPRNKGIILMTSSASGTTWRTQVAWQEGSSVWQTTASGDPVTVLQKVVNSNQPAGTPSGSTSFHQTFQSTGGTSDMYLSPTIGFQVKNLGGGMSNFVYQFSKTTDGGKTWTTMSTGHFSHVSGVSFINQQTGYLLNNSPAYSVTPDLYVTHDGGATWQEQKLPIPSAYQNDYRSSNYPVFFSPQVGFIPVYGISMNQSSTTQFLYMLVTTDGGASWTPFTGSQGKGVSWTLRQQKLTITYGSKTITVNGLFGNWSVSP</sequence>
<reference evidence="3 4" key="1">
    <citation type="submission" date="2021-02" db="EMBL/GenBank/DDBJ databases">
        <title>Alicyclobacillus curvatus sp. nov. and Alicyclobacillus mengziensis sp. nov., two acidophilic bacteria isolated from acid mine drainage.</title>
        <authorList>
            <person name="Huang Y."/>
        </authorList>
    </citation>
    <scope>NUCLEOTIDE SEQUENCE [LARGE SCALE GENOMIC DNA]</scope>
    <source>
        <strain evidence="3 4">S30H14</strain>
    </source>
</reference>
<keyword evidence="2" id="KW-0812">Transmembrane</keyword>
<protein>
    <recommendedName>
        <fullName evidence="5">Sortilin N-terminal domain-containing protein</fullName>
    </recommendedName>
</protein>
<proteinExistence type="predicted"/>
<evidence type="ECO:0000256" key="2">
    <source>
        <dbReference type="SAM" id="Phobius"/>
    </source>
</evidence>
<dbReference type="RefSeq" id="WP_206654932.1">
    <property type="nucleotide sequence ID" value="NZ_CP071182.1"/>
</dbReference>
<evidence type="ECO:0000313" key="3">
    <source>
        <dbReference type="EMBL" id="QSO45563.1"/>
    </source>
</evidence>
<feature type="compositionally biased region" description="Low complexity" evidence="1">
    <location>
        <begin position="88"/>
        <end position="112"/>
    </location>
</feature>
<dbReference type="SUPFAM" id="SSF50939">
    <property type="entry name" value="Sialidases"/>
    <property type="match status" value="1"/>
</dbReference>
<feature type="compositionally biased region" description="Polar residues" evidence="1">
    <location>
        <begin position="78"/>
        <end position="87"/>
    </location>
</feature>
<feature type="region of interest" description="Disordered" evidence="1">
    <location>
        <begin position="77"/>
        <end position="115"/>
    </location>
</feature>
<dbReference type="CDD" id="cd15482">
    <property type="entry name" value="Sialidase_non-viral"/>
    <property type="match status" value="1"/>
</dbReference>
<evidence type="ECO:0000313" key="4">
    <source>
        <dbReference type="Proteomes" id="UP000663505"/>
    </source>
</evidence>
<evidence type="ECO:0000256" key="1">
    <source>
        <dbReference type="SAM" id="MobiDB-lite"/>
    </source>
</evidence>